<sequence length="1068" mass="128291">MDKFYSKDTERKVKEYWNENKIYERWVLKNVGRKKFNFLEGPPYTTGLPHLGHMWNRILKDVILRYFAKKGYEVKVRAGFDMHGLPIEEKVEKQLDIRNKKEIETKIGLSRFIKECKEFAYGNMLEFVKLYDTIAHWQDTDYVYMPIQNDYIEKVWEALRKAYEEGLIYEEQKPVWWCPRCQTPLSNQEIELGYMDPMYKKSKDPSIYVKFRSKEKENEYFIIWTTTPWTLTFNLGIMVNPDEKYAKIKVKSIFLKELEVEGENIKKIDLESENKEEFWIVSTNFLKTIKEKLKVDYEIVEEFYGYELEGKEYIHPFYEEMKDIIDRIKEEYPNSFKIWLSREYVNVEEGTGLVHSAPGCGFEDYEVGKKYNVKPFNTVDDEGIVRNIKAFDGWIAKKDDLKWINLLIKKKLLLLFELYEHDYPICWRCRSKVIIKLSNQWFINIGKIKEKLLMDLSEVNFIPSSAKIGFENVIKSAPDWVISRQRYWGIPLPIWRCKNGHIKIPKDVKELKKDAKRIYIAVKKSDYAKEMLKRYFNENKIRYINEISNISDLKNLFNESEDKDIIIVEKLNEKVLEEAEKEFYIVRSFGSKDYEMIWIYNYDLHIPEVDRYKMKCDVCGEEMERVKDVLDVWIDSGSATFATEVFPVDFIIEGYDQLRGWFYSLAVLGEIYFGKIPYKNVYVHGFVLDKEGRKMSKSLGNVVSPLDIIEKYPVDVARLYLSSITEAYEELTFRWEDLEVKKNSLNILWNTHIYLLEYCRYYNFNPTEYKPEKLEWEDRYMLYLLEKTKTELYSALDKYEIWKAGRILEKLFLELSRFYIKITRERIKEGYKTVLWVIYRVLYDTINLLSIITPHISEAIFLNLKESFGINKESIILEDLPEVNKEFLDEELDKQKEILEYILEAGLRLRNSLRINIRKPLRSLYLYSDKGEIIEEIKELEKIIKESLNVREIMIAKEIDKEFEKIAKIDVYIKFDTYFDENLEKDWLYREIKRRLQEMRKKNGLRKSEKCKFIIYGDKKLIEILEENKNQLEKETDSEIMISDEKAGDKDYETFYIDNRKIEIKILI</sequence>
<dbReference type="InterPro" id="IPR009008">
    <property type="entry name" value="Val/Leu/Ile-tRNA-synth_edit"/>
</dbReference>
<accession>A0A397WN96</accession>
<dbReference type="GO" id="GO:0004822">
    <property type="term" value="F:isoleucine-tRNA ligase activity"/>
    <property type="evidence" value="ECO:0007669"/>
    <property type="project" value="UniProtKB-UniRule"/>
</dbReference>
<dbReference type="GO" id="GO:0002161">
    <property type="term" value="F:aminoacyl-tRNA deacylase activity"/>
    <property type="evidence" value="ECO:0007669"/>
    <property type="project" value="InterPro"/>
</dbReference>
<dbReference type="InterPro" id="IPR001412">
    <property type="entry name" value="aa-tRNA-synth_I_CS"/>
</dbReference>
<dbReference type="AlphaFoldDB" id="A0A397WN96"/>
<keyword evidence="3 9" id="KW-0547">Nucleotide-binding</keyword>
<reference evidence="13 14" key="1">
    <citation type="journal article" date="2018" name="Syst. Appl. Microbiol.">
        <title>A new symbiotic nanoarchaeote (Candidatus Nanoclepta minutus) and its host (Zestosphaera tikiterensis gen. nov., sp. nov.) from a New Zealand hot spring.</title>
        <authorList>
            <person name="St John E."/>
            <person name="Liu Y."/>
            <person name="Podar M."/>
            <person name="Stott M.B."/>
            <person name="Meneghin J."/>
            <person name="Chen Z."/>
            <person name="Lagutin K."/>
            <person name="Mitchell K."/>
            <person name="Reysenbach A.L."/>
        </authorList>
    </citation>
    <scope>NUCLEOTIDE SEQUENCE [LARGE SCALE GENOMIC DNA]</scope>
    <source>
        <strain evidence="13">NZ3</strain>
    </source>
</reference>
<dbReference type="InterPro" id="IPR014729">
    <property type="entry name" value="Rossmann-like_a/b/a_fold"/>
</dbReference>
<dbReference type="Pfam" id="PF00133">
    <property type="entry name" value="tRNA-synt_1"/>
    <property type="match status" value="2"/>
</dbReference>
<dbReference type="Gene3D" id="1.10.730.10">
    <property type="entry name" value="Isoleucyl-tRNA Synthetase, Domain 1"/>
    <property type="match status" value="1"/>
</dbReference>
<dbReference type="InterPro" id="IPR002300">
    <property type="entry name" value="aa-tRNA-synth_Ia"/>
</dbReference>
<evidence type="ECO:0000256" key="2">
    <source>
        <dbReference type="ARBA" id="ARBA00022598"/>
    </source>
</evidence>
<dbReference type="Proteomes" id="UP000266622">
    <property type="component" value="Unassembled WGS sequence"/>
</dbReference>
<dbReference type="Pfam" id="PF19302">
    <property type="entry name" value="DUF5915"/>
    <property type="match status" value="1"/>
</dbReference>
<evidence type="ECO:0000256" key="10">
    <source>
        <dbReference type="SAM" id="Coils"/>
    </source>
</evidence>
<evidence type="ECO:0000313" key="14">
    <source>
        <dbReference type="Proteomes" id="UP000266622"/>
    </source>
</evidence>
<dbReference type="InterPro" id="IPR002301">
    <property type="entry name" value="Ile-tRNA-ligase"/>
</dbReference>
<evidence type="ECO:0000256" key="8">
    <source>
        <dbReference type="NCBIfam" id="TIGR00392"/>
    </source>
</evidence>
<dbReference type="SUPFAM" id="SSF47323">
    <property type="entry name" value="Anticodon-binding domain of a subclass of class I aminoacyl-tRNA synthetases"/>
    <property type="match status" value="1"/>
</dbReference>
<dbReference type="GO" id="GO:0005737">
    <property type="term" value="C:cytoplasm"/>
    <property type="evidence" value="ECO:0007669"/>
    <property type="project" value="UniProtKB-UniRule"/>
</dbReference>
<protein>
    <recommendedName>
        <fullName evidence="1 8">Isoleucine--tRNA ligase</fullName>
        <ecNumber evidence="1 8">6.1.1.5</ecNumber>
    </recommendedName>
</protein>
<evidence type="ECO:0000256" key="7">
    <source>
        <dbReference type="ARBA" id="ARBA00048359"/>
    </source>
</evidence>
<comment type="catalytic activity">
    <reaction evidence="7">
        <text>tRNA(Ile) + L-isoleucine + ATP = L-isoleucyl-tRNA(Ile) + AMP + diphosphate</text>
        <dbReference type="Rhea" id="RHEA:11060"/>
        <dbReference type="Rhea" id="RHEA-COMP:9666"/>
        <dbReference type="Rhea" id="RHEA-COMP:9695"/>
        <dbReference type="ChEBI" id="CHEBI:30616"/>
        <dbReference type="ChEBI" id="CHEBI:33019"/>
        <dbReference type="ChEBI" id="CHEBI:58045"/>
        <dbReference type="ChEBI" id="CHEBI:78442"/>
        <dbReference type="ChEBI" id="CHEBI:78528"/>
        <dbReference type="ChEBI" id="CHEBI:456215"/>
        <dbReference type="EC" id="6.1.1.5"/>
    </reaction>
</comment>
<feature type="domain" description="Methionyl/Valyl/Leucyl/Isoleucyl-tRNA synthetase anticodon-binding" evidence="12">
    <location>
        <begin position="778"/>
        <end position="922"/>
    </location>
</feature>
<keyword evidence="6 9" id="KW-0030">Aminoacyl-tRNA synthetase</keyword>
<gene>
    <name evidence="13" type="ORF">BXU00_00250</name>
</gene>
<evidence type="ECO:0000256" key="9">
    <source>
        <dbReference type="RuleBase" id="RU363035"/>
    </source>
</evidence>
<dbReference type="Pfam" id="PF08264">
    <property type="entry name" value="Anticodon_1"/>
    <property type="match status" value="1"/>
</dbReference>
<feature type="domain" description="Aminoacyl-tRNA synthetase class Ia" evidence="11">
    <location>
        <begin position="620"/>
        <end position="730"/>
    </location>
</feature>
<evidence type="ECO:0000259" key="12">
    <source>
        <dbReference type="Pfam" id="PF08264"/>
    </source>
</evidence>
<dbReference type="EC" id="6.1.1.5" evidence="1 8"/>
<feature type="coiled-coil region" evidence="10">
    <location>
        <begin position="1015"/>
        <end position="1042"/>
    </location>
</feature>
<dbReference type="GO" id="GO:0006428">
    <property type="term" value="P:isoleucyl-tRNA aminoacylation"/>
    <property type="evidence" value="ECO:0007669"/>
    <property type="project" value="UniProtKB-UniRule"/>
</dbReference>
<dbReference type="PANTHER" id="PTHR42780:SF1">
    <property type="entry name" value="ISOLEUCINE--TRNA LIGASE, CYTOPLASMIC"/>
    <property type="match status" value="1"/>
</dbReference>
<dbReference type="EMBL" id="MWMI01000001">
    <property type="protein sequence ID" value="RIB35528.1"/>
    <property type="molecule type" value="Genomic_DNA"/>
</dbReference>
<evidence type="ECO:0000256" key="6">
    <source>
        <dbReference type="ARBA" id="ARBA00023146"/>
    </source>
</evidence>
<dbReference type="PROSITE" id="PS00178">
    <property type="entry name" value="AA_TRNA_LIGASE_I"/>
    <property type="match status" value="1"/>
</dbReference>
<feature type="domain" description="Aminoacyl-tRNA synthetase class Ia" evidence="11">
    <location>
        <begin position="14"/>
        <end position="531"/>
    </location>
</feature>
<evidence type="ECO:0000256" key="3">
    <source>
        <dbReference type="ARBA" id="ARBA00022741"/>
    </source>
</evidence>
<evidence type="ECO:0000313" key="13">
    <source>
        <dbReference type="EMBL" id="RIB35528.1"/>
    </source>
</evidence>
<name>A0A397WN96_9ARCH</name>
<dbReference type="InterPro" id="IPR009080">
    <property type="entry name" value="tRNAsynth_Ia_anticodon-bd"/>
</dbReference>
<dbReference type="InterPro" id="IPR013155">
    <property type="entry name" value="M/V/L/I-tRNA-synth_anticd-bd"/>
</dbReference>
<proteinExistence type="inferred from homology"/>
<keyword evidence="10" id="KW-0175">Coiled coil</keyword>
<dbReference type="GO" id="GO:0005524">
    <property type="term" value="F:ATP binding"/>
    <property type="evidence" value="ECO:0007669"/>
    <property type="project" value="UniProtKB-KW"/>
</dbReference>
<keyword evidence="4 9" id="KW-0067">ATP-binding</keyword>
<dbReference type="Gene3D" id="3.40.50.620">
    <property type="entry name" value="HUPs"/>
    <property type="match status" value="3"/>
</dbReference>
<dbReference type="PRINTS" id="PR00984">
    <property type="entry name" value="TRNASYNTHILE"/>
</dbReference>
<dbReference type="InterPro" id="IPR023586">
    <property type="entry name" value="Ile-tRNA-ligase_type2"/>
</dbReference>
<keyword evidence="2 9" id="KW-0436">Ligase</keyword>
<dbReference type="Gene3D" id="3.90.740.10">
    <property type="entry name" value="Valyl/Leucyl/Isoleucyl-tRNA synthetase, editing domain"/>
    <property type="match status" value="1"/>
</dbReference>
<keyword evidence="5 9" id="KW-0648">Protein biosynthesis</keyword>
<dbReference type="NCBIfam" id="TIGR00392">
    <property type="entry name" value="ileS"/>
    <property type="match status" value="1"/>
</dbReference>
<comment type="caution">
    <text evidence="13">The sequence shown here is derived from an EMBL/GenBank/DDBJ whole genome shotgun (WGS) entry which is preliminary data.</text>
</comment>
<organism evidence="13 14">
    <name type="scientific">Candidatus Nanoclepta minutus</name>
    <dbReference type="NCBI Taxonomy" id="1940235"/>
    <lineage>
        <taxon>Archaea</taxon>
        <taxon>Nanobdellota</taxon>
        <taxon>Candidatus Nanoclepta</taxon>
    </lineage>
</organism>
<evidence type="ECO:0000256" key="4">
    <source>
        <dbReference type="ARBA" id="ARBA00022840"/>
    </source>
</evidence>
<evidence type="ECO:0000256" key="5">
    <source>
        <dbReference type="ARBA" id="ARBA00022917"/>
    </source>
</evidence>
<evidence type="ECO:0000256" key="1">
    <source>
        <dbReference type="ARBA" id="ARBA00013165"/>
    </source>
</evidence>
<evidence type="ECO:0000259" key="11">
    <source>
        <dbReference type="Pfam" id="PF00133"/>
    </source>
</evidence>
<comment type="similarity">
    <text evidence="9">Belongs to the class-I aminoacyl-tRNA synthetase family.</text>
</comment>
<dbReference type="PANTHER" id="PTHR42780">
    <property type="entry name" value="SOLEUCYL-TRNA SYNTHETASE"/>
    <property type="match status" value="1"/>
</dbReference>
<dbReference type="SUPFAM" id="SSF52374">
    <property type="entry name" value="Nucleotidylyl transferase"/>
    <property type="match status" value="1"/>
</dbReference>
<dbReference type="SUPFAM" id="SSF50677">
    <property type="entry name" value="ValRS/IleRS/LeuRS editing domain"/>
    <property type="match status" value="1"/>
</dbReference>